<keyword evidence="4" id="KW-0233">DNA recombination</keyword>
<dbReference type="InterPro" id="IPR050090">
    <property type="entry name" value="Tyrosine_recombinase_XerCD"/>
</dbReference>
<dbReference type="PROSITE" id="PS51900">
    <property type="entry name" value="CB"/>
    <property type="match status" value="1"/>
</dbReference>
<dbReference type="InterPro" id="IPR010998">
    <property type="entry name" value="Integrase_recombinase_N"/>
</dbReference>
<organism evidence="8 9">
    <name type="scientific">Raineya orbicola</name>
    <dbReference type="NCBI Taxonomy" id="2016530"/>
    <lineage>
        <taxon>Bacteria</taxon>
        <taxon>Pseudomonadati</taxon>
        <taxon>Bacteroidota</taxon>
        <taxon>Cytophagia</taxon>
        <taxon>Cytophagales</taxon>
        <taxon>Raineyaceae</taxon>
        <taxon>Raineya</taxon>
    </lineage>
</organism>
<dbReference type="PANTHER" id="PTHR30349">
    <property type="entry name" value="PHAGE INTEGRASE-RELATED"/>
    <property type="match status" value="1"/>
</dbReference>
<gene>
    <name evidence="8" type="ORF">Rain11_0489</name>
</gene>
<evidence type="ECO:0000256" key="4">
    <source>
        <dbReference type="ARBA" id="ARBA00023172"/>
    </source>
</evidence>
<evidence type="ECO:0000313" key="9">
    <source>
        <dbReference type="Proteomes" id="UP000233387"/>
    </source>
</evidence>
<dbReference type="InterPro" id="IPR011010">
    <property type="entry name" value="DNA_brk_join_enz"/>
</dbReference>
<reference evidence="8 9" key="1">
    <citation type="submission" date="2017-06" db="EMBL/GenBank/DDBJ databases">
        <title>Raineya orbicola gen. nov., sp. nov. a slightly thermophilic bacterium of the phylum Bacteroidetes and the description of Raineyaceae fam. nov.</title>
        <authorList>
            <person name="Albuquerque L."/>
            <person name="Polonia A.R.M."/>
            <person name="Barroso C."/>
            <person name="Froufe H.J.C."/>
            <person name="Lage O."/>
            <person name="Lobo-Da-Cunha A."/>
            <person name="Egas C."/>
            <person name="Da Costa M.S."/>
        </authorList>
    </citation>
    <scope>NUCLEOTIDE SEQUENCE [LARGE SCALE GENOMIC DNA]</scope>
    <source>
        <strain evidence="8 9">SPSPC-11</strain>
    </source>
</reference>
<comment type="similarity">
    <text evidence="1">Belongs to the 'phage' integrase family.</text>
</comment>
<keyword evidence="2" id="KW-0229">DNA integration</keyword>
<dbReference type="Pfam" id="PF13495">
    <property type="entry name" value="Phage_int_SAM_4"/>
    <property type="match status" value="1"/>
</dbReference>
<dbReference type="Pfam" id="PF00589">
    <property type="entry name" value="Phage_integrase"/>
    <property type="match status" value="1"/>
</dbReference>
<dbReference type="PANTHER" id="PTHR30349:SF41">
    <property type="entry name" value="INTEGRASE_RECOMBINASE PROTEIN MJ0367-RELATED"/>
    <property type="match status" value="1"/>
</dbReference>
<dbReference type="RefSeq" id="WP_101357756.1">
    <property type="nucleotide sequence ID" value="NZ_NKXO01000006.1"/>
</dbReference>
<dbReference type="EMBL" id="NKXO01000006">
    <property type="protein sequence ID" value="PKQ70406.1"/>
    <property type="molecule type" value="Genomic_DNA"/>
</dbReference>
<evidence type="ECO:0000259" key="7">
    <source>
        <dbReference type="PROSITE" id="PS51900"/>
    </source>
</evidence>
<dbReference type="Gene3D" id="1.10.443.10">
    <property type="entry name" value="Intergrase catalytic core"/>
    <property type="match status" value="1"/>
</dbReference>
<proteinExistence type="inferred from homology"/>
<evidence type="ECO:0000256" key="2">
    <source>
        <dbReference type="ARBA" id="ARBA00022908"/>
    </source>
</evidence>
<dbReference type="InterPro" id="IPR013762">
    <property type="entry name" value="Integrase-like_cat_sf"/>
</dbReference>
<keyword evidence="3 5" id="KW-0238">DNA-binding</keyword>
<dbReference type="AlphaFoldDB" id="A0A2N3IJC4"/>
<accession>A0A2N3IJC4</accession>
<dbReference type="PROSITE" id="PS51898">
    <property type="entry name" value="TYR_RECOMBINASE"/>
    <property type="match status" value="1"/>
</dbReference>
<evidence type="ECO:0000256" key="5">
    <source>
        <dbReference type="PROSITE-ProRule" id="PRU01248"/>
    </source>
</evidence>
<keyword evidence="9" id="KW-1185">Reference proteome</keyword>
<feature type="domain" description="Core-binding (CB)" evidence="7">
    <location>
        <begin position="77"/>
        <end position="160"/>
    </location>
</feature>
<dbReference type="SUPFAM" id="SSF56349">
    <property type="entry name" value="DNA breaking-rejoining enzymes"/>
    <property type="match status" value="1"/>
</dbReference>
<evidence type="ECO:0000313" key="8">
    <source>
        <dbReference type="EMBL" id="PKQ70406.1"/>
    </source>
</evidence>
<dbReference type="InterPro" id="IPR044068">
    <property type="entry name" value="CB"/>
</dbReference>
<protein>
    <submittedName>
        <fullName evidence="8">Site-specific recombinase XerD</fullName>
    </submittedName>
</protein>
<evidence type="ECO:0000259" key="6">
    <source>
        <dbReference type="PROSITE" id="PS51898"/>
    </source>
</evidence>
<dbReference type="GO" id="GO:0015074">
    <property type="term" value="P:DNA integration"/>
    <property type="evidence" value="ECO:0007669"/>
    <property type="project" value="UniProtKB-KW"/>
</dbReference>
<sequence length="358" mass="42101">MSNITFELGEHKGRKVIFIRFPFDKATNEWVKALAGAKWSNTNKCWYVLDNAFYRKKFDLALPEQIPQTKAWHQLSESNQEALRKLVETLELKAYSVSTIKTYRNEFAQLLYLLKDYDVNDLDSEKLKSYFWYCIKFLKLSESTLHSRINAVKFYFEQVLNRPKIFWEIPRPKKHQNLPKALSAKDIQKIFEVTTNLKHNTILKLVYGMGLRVSEIVGLKITDIDSQNMRVLIQRAKGKKDRYVNLPQSILEQLRAYWLSYKPKIYLFEGQYGEQYSIRSVQQIFKNALKKANIKKEVGIHSLRHSFATHLLEQGTDIRFIQELLGHKDIKTTLLYTKVSNQAIQKIKSPLDTLENKK</sequence>
<dbReference type="Proteomes" id="UP000233387">
    <property type="component" value="Unassembled WGS sequence"/>
</dbReference>
<name>A0A2N3IJC4_9BACT</name>
<dbReference type="OrthoDB" id="9801717at2"/>
<dbReference type="Gene3D" id="1.10.150.130">
    <property type="match status" value="1"/>
</dbReference>
<dbReference type="InterPro" id="IPR002104">
    <property type="entry name" value="Integrase_catalytic"/>
</dbReference>
<dbReference type="InterPro" id="IPR004107">
    <property type="entry name" value="Integrase_SAM-like_N"/>
</dbReference>
<dbReference type="GO" id="GO:0003677">
    <property type="term" value="F:DNA binding"/>
    <property type="evidence" value="ECO:0007669"/>
    <property type="project" value="UniProtKB-UniRule"/>
</dbReference>
<feature type="domain" description="Tyr recombinase" evidence="6">
    <location>
        <begin position="177"/>
        <end position="349"/>
    </location>
</feature>
<evidence type="ECO:0000256" key="1">
    <source>
        <dbReference type="ARBA" id="ARBA00008857"/>
    </source>
</evidence>
<comment type="caution">
    <text evidence="8">The sequence shown here is derived from an EMBL/GenBank/DDBJ whole genome shotgun (WGS) entry which is preliminary data.</text>
</comment>
<evidence type="ECO:0000256" key="3">
    <source>
        <dbReference type="ARBA" id="ARBA00023125"/>
    </source>
</evidence>
<dbReference type="GO" id="GO:0006310">
    <property type="term" value="P:DNA recombination"/>
    <property type="evidence" value="ECO:0007669"/>
    <property type="project" value="UniProtKB-KW"/>
</dbReference>